<dbReference type="GO" id="GO:0005634">
    <property type="term" value="C:nucleus"/>
    <property type="evidence" value="ECO:0007669"/>
    <property type="project" value="InterPro"/>
</dbReference>
<accession>A0A9N8ZG93</accession>
<dbReference type="InterPro" id="IPR008967">
    <property type="entry name" value="p53-like_TF_DNA-bd_sf"/>
</dbReference>
<dbReference type="SMART" id="SM00425">
    <property type="entry name" value="TBOX"/>
    <property type="match status" value="1"/>
</dbReference>
<keyword evidence="1" id="KW-0805">Transcription regulation</keyword>
<dbReference type="InterPro" id="IPR036960">
    <property type="entry name" value="T-box_sf"/>
</dbReference>
<dbReference type="Pfam" id="PF00907">
    <property type="entry name" value="T-box"/>
    <property type="match status" value="2"/>
</dbReference>
<comment type="caution">
    <text evidence="7">The sequence shown here is derived from an EMBL/GenBank/DDBJ whole genome shotgun (WGS) entry which is preliminary data.</text>
</comment>
<evidence type="ECO:0000313" key="8">
    <source>
        <dbReference type="Proteomes" id="UP000789739"/>
    </source>
</evidence>
<dbReference type="PANTHER" id="PTHR11267">
    <property type="entry name" value="T-BOX PROTEIN-RELATED"/>
    <property type="match status" value="1"/>
</dbReference>
<dbReference type="PROSITE" id="PS50252">
    <property type="entry name" value="TBOX_3"/>
    <property type="match status" value="1"/>
</dbReference>
<sequence length="698" mass="80115">MNIDNLIHASNLLTTSALEKRQPPPTETLLLENHGLWRQFRSMENEMIITKTGRCLFPSLKFTPINLSPSASYSFVLDFTPVSQSRFRWRNGMWVCIGFDKRSKKRKEQAIKNSKSGRMTPRLSTKSSPELTADQVRYSLGHPSVTTRVENSKAVKQEYRANQVFGHPYLQPESPQSGRYWMDRGVNFAKVKLFNRTSLPSSPSSSSNPNNFPNYNGYFGLTTFYKYQPRIQMVKHGQINDVKTFEFDETIFIAVTHYQNEQVNTLKKENNPHAKGFKESRRQNENHISNIMDKTDEDDEIESDCVINNDEYGKDNDYEHERKKKRKLNEKIHKGGKDNEFRYKIVPSESQHREKRREQIMTVDNIYDESERYNGKDYNHVYDYTNNNSEGKYENKYTNTAADNTHFATSHSFDKQNQIPLLYSFYSTQSNCTRQILHYDEDANNPQNTRYNAAQLYAGDNSRYSNLRSLDQSTLDNPQDAHSVTDLQNAHSQPTFHSQEPCYIPSSPLIETSPFHTPTKQNGSISMPYYSAHVTSRSSAREYHNSSTIPDVLSDFSTPTCSQSSVTALSPLTPTTPTPIPARFDNVNFLPSINSILLSPTPARRGLLFNGKQKKLSGSLSPTLGEDNCLGEAVHDVANIRHYEKGENRTRGNINTHEIRRDKKGNVRTLEDENKRLKEFIRLKLGVDAIKDAVIMIE</sequence>
<dbReference type="Gene3D" id="2.60.40.820">
    <property type="entry name" value="Transcription factor, T-box"/>
    <property type="match status" value="1"/>
</dbReference>
<feature type="compositionally biased region" description="Polar residues" evidence="5">
    <location>
        <begin position="111"/>
        <end position="128"/>
    </location>
</feature>
<proteinExistence type="predicted"/>
<keyword evidence="2" id="KW-0238">DNA-binding</keyword>
<dbReference type="GO" id="GO:0045893">
    <property type="term" value="P:positive regulation of DNA-templated transcription"/>
    <property type="evidence" value="ECO:0007669"/>
    <property type="project" value="InterPro"/>
</dbReference>
<dbReference type="OrthoDB" id="7442607at2759"/>
<evidence type="ECO:0000313" key="7">
    <source>
        <dbReference type="EMBL" id="CAG8493663.1"/>
    </source>
</evidence>
<protein>
    <submittedName>
        <fullName evidence="7">3836_t:CDS:1</fullName>
    </submittedName>
</protein>
<dbReference type="GO" id="GO:0001708">
    <property type="term" value="P:cell fate specification"/>
    <property type="evidence" value="ECO:0007669"/>
    <property type="project" value="TreeGrafter"/>
</dbReference>
<feature type="region of interest" description="Disordered" evidence="5">
    <location>
        <begin position="106"/>
        <end position="128"/>
    </location>
</feature>
<dbReference type="GO" id="GO:0000981">
    <property type="term" value="F:DNA-binding transcription factor activity, RNA polymerase II-specific"/>
    <property type="evidence" value="ECO:0007669"/>
    <property type="project" value="TreeGrafter"/>
</dbReference>
<reference evidence="7" key="1">
    <citation type="submission" date="2021-06" db="EMBL/GenBank/DDBJ databases">
        <authorList>
            <person name="Kallberg Y."/>
            <person name="Tangrot J."/>
            <person name="Rosling A."/>
        </authorList>
    </citation>
    <scope>NUCLEOTIDE SEQUENCE</scope>
    <source>
        <strain evidence="7">BR232B</strain>
    </source>
</reference>
<evidence type="ECO:0000256" key="2">
    <source>
        <dbReference type="ARBA" id="ARBA00023125"/>
    </source>
</evidence>
<evidence type="ECO:0000256" key="3">
    <source>
        <dbReference type="ARBA" id="ARBA00023163"/>
    </source>
</evidence>
<feature type="domain" description="T-box" evidence="6">
    <location>
        <begin position="31"/>
        <end position="279"/>
    </location>
</feature>
<dbReference type="SUPFAM" id="SSF49417">
    <property type="entry name" value="p53-like transcription factors"/>
    <property type="match status" value="2"/>
</dbReference>
<dbReference type="EMBL" id="CAJVPI010000170">
    <property type="protein sequence ID" value="CAG8493663.1"/>
    <property type="molecule type" value="Genomic_DNA"/>
</dbReference>
<evidence type="ECO:0000256" key="4">
    <source>
        <dbReference type="ARBA" id="ARBA00023242"/>
    </source>
</evidence>
<organism evidence="7 8">
    <name type="scientific">Paraglomus brasilianum</name>
    <dbReference type="NCBI Taxonomy" id="144538"/>
    <lineage>
        <taxon>Eukaryota</taxon>
        <taxon>Fungi</taxon>
        <taxon>Fungi incertae sedis</taxon>
        <taxon>Mucoromycota</taxon>
        <taxon>Glomeromycotina</taxon>
        <taxon>Glomeromycetes</taxon>
        <taxon>Paraglomerales</taxon>
        <taxon>Paraglomeraceae</taxon>
        <taxon>Paraglomus</taxon>
    </lineage>
</organism>
<dbReference type="GO" id="GO:0000978">
    <property type="term" value="F:RNA polymerase II cis-regulatory region sequence-specific DNA binding"/>
    <property type="evidence" value="ECO:0007669"/>
    <property type="project" value="InterPro"/>
</dbReference>
<dbReference type="PANTHER" id="PTHR11267:SF204">
    <property type="entry name" value="SPADETAIL"/>
    <property type="match status" value="1"/>
</dbReference>
<keyword evidence="4" id="KW-0539">Nucleus</keyword>
<dbReference type="Proteomes" id="UP000789739">
    <property type="component" value="Unassembled WGS sequence"/>
</dbReference>
<evidence type="ECO:0000256" key="1">
    <source>
        <dbReference type="ARBA" id="ARBA00023015"/>
    </source>
</evidence>
<keyword evidence="3" id="KW-0804">Transcription</keyword>
<dbReference type="InterPro" id="IPR046360">
    <property type="entry name" value="T-box_DNA-bd"/>
</dbReference>
<gene>
    <name evidence="7" type="ORF">PBRASI_LOCUS2241</name>
</gene>
<evidence type="ECO:0000259" key="6">
    <source>
        <dbReference type="PROSITE" id="PS50252"/>
    </source>
</evidence>
<dbReference type="InterPro" id="IPR001699">
    <property type="entry name" value="TF_T-box"/>
</dbReference>
<dbReference type="GO" id="GO:0000785">
    <property type="term" value="C:chromatin"/>
    <property type="evidence" value="ECO:0007669"/>
    <property type="project" value="TreeGrafter"/>
</dbReference>
<keyword evidence="8" id="KW-1185">Reference proteome</keyword>
<name>A0A9N8ZG93_9GLOM</name>
<dbReference type="AlphaFoldDB" id="A0A9N8ZG93"/>
<evidence type="ECO:0000256" key="5">
    <source>
        <dbReference type="SAM" id="MobiDB-lite"/>
    </source>
</evidence>